<reference evidence="12" key="1">
    <citation type="submission" date="2023-05" db="EMBL/GenBank/DDBJ databases">
        <title>Cataloging the Phylogenetic Diversity of Human Bladder Bacteria.</title>
        <authorList>
            <person name="Du J."/>
        </authorList>
    </citation>
    <scope>NUCLEOTIDE SEQUENCE</scope>
    <source>
        <strain evidence="12">UMB9978</strain>
    </source>
</reference>
<dbReference type="Proteomes" id="UP001240483">
    <property type="component" value="Unassembled WGS sequence"/>
</dbReference>
<dbReference type="InterPro" id="IPR002104">
    <property type="entry name" value="Integrase_catalytic"/>
</dbReference>
<evidence type="ECO:0000256" key="6">
    <source>
        <dbReference type="ARBA" id="ARBA00023125"/>
    </source>
</evidence>
<dbReference type="InterPro" id="IPR023009">
    <property type="entry name" value="Tyrosine_recombinase_XerC/XerD"/>
</dbReference>
<dbReference type="SUPFAM" id="SSF56349">
    <property type="entry name" value="DNA breaking-rejoining enzymes"/>
    <property type="match status" value="1"/>
</dbReference>
<feature type="active site" evidence="9">
    <location>
        <position position="281"/>
    </location>
</feature>
<dbReference type="GO" id="GO:0003677">
    <property type="term" value="F:DNA binding"/>
    <property type="evidence" value="ECO:0007669"/>
    <property type="project" value="UniProtKB-UniRule"/>
</dbReference>
<dbReference type="Pfam" id="PF02899">
    <property type="entry name" value="Phage_int_SAM_1"/>
    <property type="match status" value="1"/>
</dbReference>
<dbReference type="GO" id="GO:0007059">
    <property type="term" value="P:chromosome segregation"/>
    <property type="evidence" value="ECO:0007669"/>
    <property type="project" value="UniProtKB-UniRule"/>
</dbReference>
<comment type="subcellular location">
    <subcellularLocation>
        <location evidence="1 9">Cytoplasm</location>
    </subcellularLocation>
</comment>
<keyword evidence="5 9" id="KW-0229">DNA integration</keyword>
<dbReference type="Pfam" id="PF00589">
    <property type="entry name" value="Phage_integrase"/>
    <property type="match status" value="1"/>
</dbReference>
<dbReference type="HAMAP" id="MF_01808">
    <property type="entry name" value="Recomb_XerC_XerD"/>
    <property type="match status" value="1"/>
</dbReference>
<comment type="function">
    <text evidence="9">Site-specific tyrosine recombinase, which acts by catalyzing the cutting and rejoining of the recombining DNA molecules. The XerC-XerD complex is essential to convert dimers of the bacterial chromosome into monomers to permit their segregation at cell division. It also contributes to the segregational stability of plasmids.</text>
</comment>
<keyword evidence="3 9" id="KW-0132">Cell division</keyword>
<dbReference type="EMBL" id="JASODW010000001">
    <property type="protein sequence ID" value="MDK6274268.1"/>
    <property type="molecule type" value="Genomic_DNA"/>
</dbReference>
<feature type="domain" description="Tyr recombinase" evidence="10">
    <location>
        <begin position="114"/>
        <end position="329"/>
    </location>
</feature>
<protein>
    <recommendedName>
        <fullName evidence="9">Tyrosine recombinase XerC</fullName>
    </recommendedName>
</protein>
<keyword evidence="8 9" id="KW-0131">Cell cycle</keyword>
<evidence type="ECO:0000313" key="13">
    <source>
        <dbReference type="Proteomes" id="UP001240483"/>
    </source>
</evidence>
<evidence type="ECO:0000256" key="8">
    <source>
        <dbReference type="ARBA" id="ARBA00023306"/>
    </source>
</evidence>
<dbReference type="InterPro" id="IPR050090">
    <property type="entry name" value="Tyrosine_recombinase_XerCD"/>
</dbReference>
<evidence type="ECO:0000256" key="1">
    <source>
        <dbReference type="ARBA" id="ARBA00004496"/>
    </source>
</evidence>
<evidence type="ECO:0000259" key="10">
    <source>
        <dbReference type="PROSITE" id="PS51898"/>
    </source>
</evidence>
<dbReference type="GO" id="GO:0051301">
    <property type="term" value="P:cell division"/>
    <property type="evidence" value="ECO:0007669"/>
    <property type="project" value="UniProtKB-KW"/>
</dbReference>
<keyword evidence="7 9" id="KW-0233">DNA recombination</keyword>
<dbReference type="InterPro" id="IPR010998">
    <property type="entry name" value="Integrase_recombinase_N"/>
</dbReference>
<dbReference type="AlphaFoldDB" id="A0AAP4C731"/>
<dbReference type="GO" id="GO:0005737">
    <property type="term" value="C:cytoplasm"/>
    <property type="evidence" value="ECO:0007669"/>
    <property type="project" value="UniProtKB-SubCell"/>
</dbReference>
<dbReference type="GO" id="GO:0006313">
    <property type="term" value="P:DNA transposition"/>
    <property type="evidence" value="ECO:0007669"/>
    <property type="project" value="UniProtKB-UniRule"/>
</dbReference>
<evidence type="ECO:0000256" key="7">
    <source>
        <dbReference type="ARBA" id="ARBA00023172"/>
    </source>
</evidence>
<comment type="caution">
    <text evidence="12">The sequence shown here is derived from an EMBL/GenBank/DDBJ whole genome shotgun (WGS) entry which is preliminary data.</text>
</comment>
<keyword evidence="4 9" id="KW-0159">Chromosome partition</keyword>
<dbReference type="PROSITE" id="PS51900">
    <property type="entry name" value="CB"/>
    <property type="match status" value="1"/>
</dbReference>
<dbReference type="InterPro" id="IPR004107">
    <property type="entry name" value="Integrase_SAM-like_N"/>
</dbReference>
<evidence type="ECO:0000256" key="9">
    <source>
        <dbReference type="HAMAP-Rule" id="MF_01808"/>
    </source>
</evidence>
<organism evidence="12 13">
    <name type="scientific">Pseudoglutamicibacter cumminsii</name>
    <dbReference type="NCBI Taxonomy" id="156979"/>
    <lineage>
        <taxon>Bacteria</taxon>
        <taxon>Bacillati</taxon>
        <taxon>Actinomycetota</taxon>
        <taxon>Actinomycetes</taxon>
        <taxon>Micrococcales</taxon>
        <taxon>Micrococcaceae</taxon>
        <taxon>Pseudoglutamicibacter</taxon>
    </lineage>
</organism>
<dbReference type="InterPro" id="IPR044068">
    <property type="entry name" value="CB"/>
</dbReference>
<dbReference type="Gene3D" id="1.10.443.10">
    <property type="entry name" value="Intergrase catalytic core"/>
    <property type="match status" value="1"/>
</dbReference>
<dbReference type="InterPro" id="IPR011010">
    <property type="entry name" value="DNA_brk_join_enz"/>
</dbReference>
<dbReference type="PROSITE" id="PS51898">
    <property type="entry name" value="TYR_RECOMBINASE"/>
    <property type="match status" value="1"/>
</dbReference>
<dbReference type="PANTHER" id="PTHR30349">
    <property type="entry name" value="PHAGE INTEGRASE-RELATED"/>
    <property type="match status" value="1"/>
</dbReference>
<comment type="similarity">
    <text evidence="9">Belongs to the 'phage' integrase family. XerC subfamily.</text>
</comment>
<keyword evidence="6 9" id="KW-0238">DNA-binding</keyword>
<gene>
    <name evidence="9" type="primary">xerC</name>
    <name evidence="12" type="ORF">QP116_00630</name>
</gene>
<dbReference type="GO" id="GO:0009037">
    <property type="term" value="F:tyrosine-based site-specific recombinase activity"/>
    <property type="evidence" value="ECO:0007669"/>
    <property type="project" value="UniProtKB-UniRule"/>
</dbReference>
<name>A0AAP4C731_9MICC</name>
<feature type="active site" evidence="9">
    <location>
        <position position="307"/>
    </location>
</feature>
<evidence type="ECO:0000256" key="2">
    <source>
        <dbReference type="ARBA" id="ARBA00022490"/>
    </source>
</evidence>
<proteinExistence type="inferred from homology"/>
<comment type="subunit">
    <text evidence="9">Forms a cyclic heterotetrameric complex composed of two molecules of XerC and two molecules of XerD.</text>
</comment>
<dbReference type="RefSeq" id="WP_101629431.1">
    <property type="nucleotide sequence ID" value="NZ_CALUAG010000003.1"/>
</dbReference>
<evidence type="ECO:0000256" key="3">
    <source>
        <dbReference type="ARBA" id="ARBA00022618"/>
    </source>
</evidence>
<feature type="active site" description="O-(3'-phospho-DNA)-tyrosine intermediate" evidence="9">
    <location>
        <position position="316"/>
    </location>
</feature>
<dbReference type="CDD" id="cd00798">
    <property type="entry name" value="INT_XerDC_C"/>
    <property type="match status" value="1"/>
</dbReference>
<evidence type="ECO:0000313" key="12">
    <source>
        <dbReference type="EMBL" id="MDK6274268.1"/>
    </source>
</evidence>
<dbReference type="PANTHER" id="PTHR30349:SF77">
    <property type="entry name" value="TYROSINE RECOMBINASE XERC"/>
    <property type="match status" value="1"/>
</dbReference>
<feature type="active site" evidence="9">
    <location>
        <position position="164"/>
    </location>
</feature>
<sequence length="335" mass="36881">MGESLSDVVDSFARHLRYERGRSEHTIRAYTSDITALCEHAGLELEADEADALRRITIAELRAWLAQAAHDGRAPATLARQAASARTFLAWALREGLIESDPSNRLKAPKRNKHLPQVLRNQQAERLLSHSVQPVDSAPETPQQRAVRLRNQAALELLYASGIRVSELEGLNLEDIDLDQRTAKVLGKGNKERVVPFGVPAEEAIRAWLNDGRPHLLKASAYSNSGAEQNSATEKNNNQSNALVEALFLGVRGGRWGSRQIREAVNTELEKLGDTSARGPHALRHSAATHLLDGGADLRSVQELLGHSSLATTQLYTHVSVERLRKAYQQGHPRA</sequence>
<evidence type="ECO:0000256" key="4">
    <source>
        <dbReference type="ARBA" id="ARBA00022829"/>
    </source>
</evidence>
<feature type="active site" evidence="9">
    <location>
        <position position="284"/>
    </location>
</feature>
<dbReference type="InterPro" id="IPR013762">
    <property type="entry name" value="Integrase-like_cat_sf"/>
</dbReference>
<dbReference type="Gene3D" id="1.10.150.130">
    <property type="match status" value="1"/>
</dbReference>
<keyword evidence="2 9" id="KW-0963">Cytoplasm</keyword>
<evidence type="ECO:0000256" key="5">
    <source>
        <dbReference type="ARBA" id="ARBA00022908"/>
    </source>
</evidence>
<accession>A0AAP4C731</accession>
<feature type="active site" evidence="9">
    <location>
        <position position="188"/>
    </location>
</feature>
<feature type="domain" description="Core-binding (CB)" evidence="11">
    <location>
        <begin position="3"/>
        <end position="93"/>
    </location>
</feature>
<evidence type="ECO:0000259" key="11">
    <source>
        <dbReference type="PROSITE" id="PS51900"/>
    </source>
</evidence>